<proteinExistence type="predicted"/>
<dbReference type="SMART" id="SM00922">
    <property type="entry name" value="MR_MLE"/>
    <property type="match status" value="1"/>
</dbReference>
<dbReference type="InterPro" id="IPR029017">
    <property type="entry name" value="Enolase-like_N"/>
</dbReference>
<organism evidence="2 3">
    <name type="scientific">Microlunatus aurantiacus</name>
    <dbReference type="NCBI Taxonomy" id="446786"/>
    <lineage>
        <taxon>Bacteria</taxon>
        <taxon>Bacillati</taxon>
        <taxon>Actinomycetota</taxon>
        <taxon>Actinomycetes</taxon>
        <taxon>Propionibacteriales</taxon>
        <taxon>Propionibacteriaceae</taxon>
        <taxon>Microlunatus</taxon>
    </lineage>
</organism>
<dbReference type="Gene3D" id="3.20.20.120">
    <property type="entry name" value="Enolase-like C-terminal domain"/>
    <property type="match status" value="1"/>
</dbReference>
<evidence type="ECO:0000313" key="2">
    <source>
        <dbReference type="EMBL" id="GAA3690212.1"/>
    </source>
</evidence>
<sequence length="383" mass="41061">MTQVLPVLTGLDTTGDRMGLMPTSDPTIARVDLVDLPTRYPRTVGRNARLSSHGSGGTSRVAILRTDTARTGWGLVEQAPAGDWDGLVVGRAVSELIDPESGIREDALGFLDVPLHDLLGQVLDQPVHAVLGSRGETTVEVYDGAIYFDDLDPDDDPRGGAVLLDQCRADAALGYRAFKLKIGRGHRWLDRAAGDRRDIEITRAVRDAFPTAKILVDANDGYDLDGIRRYLEAVADVGLYWVEEPFTDDADDLAELRAQLDAISPATLIAEGETDPDVASLLPIAGRGHLDVLLMDVMSFGLSPWRRILPTLVQLGVSASPHAWGRPLKTIYAAHLAAGLGNVAIVEGVPGVTDGVDTSAHVFADGRMTLSERPGFGLPVPRT</sequence>
<dbReference type="SFLD" id="SFLDS00001">
    <property type="entry name" value="Enolase"/>
    <property type="match status" value="1"/>
</dbReference>
<keyword evidence="3" id="KW-1185">Reference proteome</keyword>
<dbReference type="SUPFAM" id="SSF51604">
    <property type="entry name" value="Enolase C-terminal domain-like"/>
    <property type="match status" value="1"/>
</dbReference>
<accession>A0ABP7CGM9</accession>
<dbReference type="SUPFAM" id="SSF54826">
    <property type="entry name" value="Enolase N-terminal domain-like"/>
    <property type="match status" value="1"/>
</dbReference>
<feature type="domain" description="Mandelate racemase/muconate lactonizing enzyme C-terminal" evidence="1">
    <location>
        <begin position="160"/>
        <end position="263"/>
    </location>
</feature>
<dbReference type="Pfam" id="PF13378">
    <property type="entry name" value="MR_MLE_C"/>
    <property type="match status" value="1"/>
</dbReference>
<dbReference type="Gene3D" id="3.30.390.10">
    <property type="entry name" value="Enolase-like, N-terminal domain"/>
    <property type="match status" value="1"/>
</dbReference>
<dbReference type="InterPro" id="IPR029065">
    <property type="entry name" value="Enolase_C-like"/>
</dbReference>
<reference evidence="3" key="1">
    <citation type="journal article" date="2019" name="Int. J. Syst. Evol. Microbiol.">
        <title>The Global Catalogue of Microorganisms (GCM) 10K type strain sequencing project: providing services to taxonomists for standard genome sequencing and annotation.</title>
        <authorList>
            <consortium name="The Broad Institute Genomics Platform"/>
            <consortium name="The Broad Institute Genome Sequencing Center for Infectious Disease"/>
            <person name="Wu L."/>
            <person name="Ma J."/>
        </authorList>
    </citation>
    <scope>NUCLEOTIDE SEQUENCE [LARGE SCALE GENOMIC DNA]</scope>
    <source>
        <strain evidence="3">JCM 16548</strain>
    </source>
</reference>
<evidence type="ECO:0000259" key="1">
    <source>
        <dbReference type="SMART" id="SM00922"/>
    </source>
</evidence>
<dbReference type="EMBL" id="BAAAYX010000002">
    <property type="protein sequence ID" value="GAA3690212.1"/>
    <property type="molecule type" value="Genomic_DNA"/>
</dbReference>
<dbReference type="Proteomes" id="UP001500051">
    <property type="component" value="Unassembled WGS sequence"/>
</dbReference>
<evidence type="ECO:0000313" key="3">
    <source>
        <dbReference type="Proteomes" id="UP001500051"/>
    </source>
</evidence>
<comment type="caution">
    <text evidence="2">The sequence shown here is derived from an EMBL/GenBank/DDBJ whole genome shotgun (WGS) entry which is preliminary data.</text>
</comment>
<dbReference type="InterPro" id="IPR034593">
    <property type="entry name" value="DgoD-like"/>
</dbReference>
<protein>
    <submittedName>
        <fullName evidence="2">Mandelate racemase/muconate lactonizing enzyme family protein</fullName>
    </submittedName>
</protein>
<name>A0ABP7CGM9_9ACTN</name>
<dbReference type="PANTHER" id="PTHR48080">
    <property type="entry name" value="D-GALACTONATE DEHYDRATASE-RELATED"/>
    <property type="match status" value="1"/>
</dbReference>
<gene>
    <name evidence="2" type="ORF">GCM10022204_01310</name>
</gene>
<dbReference type="InterPro" id="IPR013342">
    <property type="entry name" value="Mandelate_racemase_C"/>
</dbReference>
<dbReference type="InterPro" id="IPR036849">
    <property type="entry name" value="Enolase-like_C_sf"/>
</dbReference>